<evidence type="ECO:0000313" key="3">
    <source>
        <dbReference type="Proteomes" id="UP000823399"/>
    </source>
</evidence>
<dbReference type="RefSeq" id="XP_041297711.1">
    <property type="nucleotide sequence ID" value="XM_041435757.1"/>
</dbReference>
<comment type="caution">
    <text evidence="2">The sequence shown here is derived from an EMBL/GenBank/DDBJ whole genome shotgun (WGS) entry which is preliminary data.</text>
</comment>
<evidence type="ECO:0000313" key="2">
    <source>
        <dbReference type="EMBL" id="KAG2116612.1"/>
    </source>
</evidence>
<reference evidence="2" key="1">
    <citation type="journal article" date="2020" name="New Phytol.">
        <title>Comparative genomics reveals dynamic genome evolution in host specialist ectomycorrhizal fungi.</title>
        <authorList>
            <person name="Lofgren L.A."/>
            <person name="Nguyen N.H."/>
            <person name="Vilgalys R."/>
            <person name="Ruytinx J."/>
            <person name="Liao H.L."/>
            <person name="Branco S."/>
            <person name="Kuo A."/>
            <person name="LaButti K."/>
            <person name="Lipzen A."/>
            <person name="Andreopoulos W."/>
            <person name="Pangilinan J."/>
            <person name="Riley R."/>
            <person name="Hundley H."/>
            <person name="Na H."/>
            <person name="Barry K."/>
            <person name="Grigoriev I.V."/>
            <person name="Stajich J.E."/>
            <person name="Kennedy P.G."/>
        </authorList>
    </citation>
    <scope>NUCLEOTIDE SEQUENCE</scope>
    <source>
        <strain evidence="2">FC423</strain>
    </source>
</reference>
<feature type="region of interest" description="Disordered" evidence="1">
    <location>
        <begin position="1"/>
        <end position="21"/>
    </location>
</feature>
<accession>A0A9P7FF52</accession>
<gene>
    <name evidence="2" type="ORF">F5147DRAFT_673672</name>
</gene>
<sequence>MVRLLSPSDRKSMPNTRTRSTVSKALKSLIKTRVMARNRLVSPSQRTHNRHKCICEPYYQSPTRSEEPPGYTEYREEDEFTDVEDAIQGYQDNEDEDGSADSDWDEHATLIALLDDGEEASECADGAAIVDRLSPAFLAHRREATEQSRETLVPVVTRVGETHKFLSHDNNPTLLRGVALFDKSSGALEDAARREHDQVVRAFTRVKDTLQNLSLQLQDVCVESDKLLHSYEKGVNEYVQRLQSHSKSVPGDVEELVCRLDQTTKSVAAGDHAKAREKLLRGILDRY</sequence>
<proteinExistence type="predicted"/>
<dbReference type="OrthoDB" id="2678231at2759"/>
<dbReference type="GeneID" id="64698016"/>
<dbReference type="EMBL" id="JABBWM010000006">
    <property type="protein sequence ID" value="KAG2116612.1"/>
    <property type="molecule type" value="Genomic_DNA"/>
</dbReference>
<evidence type="ECO:0000256" key="1">
    <source>
        <dbReference type="SAM" id="MobiDB-lite"/>
    </source>
</evidence>
<organism evidence="2 3">
    <name type="scientific">Suillus discolor</name>
    <dbReference type="NCBI Taxonomy" id="1912936"/>
    <lineage>
        <taxon>Eukaryota</taxon>
        <taxon>Fungi</taxon>
        <taxon>Dikarya</taxon>
        <taxon>Basidiomycota</taxon>
        <taxon>Agaricomycotina</taxon>
        <taxon>Agaricomycetes</taxon>
        <taxon>Agaricomycetidae</taxon>
        <taxon>Boletales</taxon>
        <taxon>Suillineae</taxon>
        <taxon>Suillaceae</taxon>
        <taxon>Suillus</taxon>
    </lineage>
</organism>
<protein>
    <submittedName>
        <fullName evidence="2">Uncharacterized protein</fullName>
    </submittedName>
</protein>
<name>A0A9P7FF52_9AGAM</name>
<dbReference type="Proteomes" id="UP000823399">
    <property type="component" value="Unassembled WGS sequence"/>
</dbReference>
<dbReference type="AlphaFoldDB" id="A0A9P7FF52"/>
<keyword evidence="3" id="KW-1185">Reference proteome</keyword>